<proteinExistence type="predicted"/>
<organism evidence="1 2">
    <name type="scientific">Inconstantimicrobium mannanitabidum</name>
    <dbReference type="NCBI Taxonomy" id="1604901"/>
    <lineage>
        <taxon>Bacteria</taxon>
        <taxon>Bacillati</taxon>
        <taxon>Bacillota</taxon>
        <taxon>Clostridia</taxon>
        <taxon>Eubacteriales</taxon>
        <taxon>Clostridiaceae</taxon>
        <taxon>Inconstantimicrobium</taxon>
    </lineage>
</organism>
<gene>
    <name evidence="1" type="primary">metF</name>
    <name evidence="1" type="ORF">rsdtw13_21230</name>
</gene>
<dbReference type="Proteomes" id="UP001058074">
    <property type="component" value="Unassembled WGS sequence"/>
</dbReference>
<name>A0ACB5RCJ7_9CLOT</name>
<evidence type="ECO:0000313" key="2">
    <source>
        <dbReference type="Proteomes" id="UP001058074"/>
    </source>
</evidence>
<keyword evidence="2" id="KW-1185">Reference proteome</keyword>
<comment type="caution">
    <text evidence="1">The sequence shown here is derived from an EMBL/GenBank/DDBJ whole genome shotgun (WGS) entry which is preliminary data.</text>
</comment>
<dbReference type="EMBL" id="BROD01000001">
    <property type="protein sequence ID" value="GKX66865.1"/>
    <property type="molecule type" value="Genomic_DNA"/>
</dbReference>
<evidence type="ECO:0000313" key="1">
    <source>
        <dbReference type="EMBL" id="GKX66865.1"/>
    </source>
</evidence>
<accession>A0ACB5RCJ7</accession>
<sequence length="298" mass="33542">MLIRDIFKQKKITLSFEVFPPKPTSDISTVYSTIEELSSLRPDFISVTYGAGGSFTDSKTLELSSIIKQKHDIEAIAHLTCISSSEEEISRVIKSLKERNIENVLALRGDIPIDRSANGSFNYATDLIKYIKSQSNLGISAACYPEGHVEGKNLEKSVRIMKLKEELGTDHFISQLFFSNNAYYDFMNRVYQQNIKVPIEAGIMPVTNRKQIERMVALSGASLPHKFLKIIDKYEHYPDALQEAGIAYAIDQIIDLVSSGARGIHLYTMNKPYVAKKITETVRPILDAINSKEEKEIV</sequence>
<protein>
    <submittedName>
        <fullName evidence="1">Methylenetetrahydrofolate reductase</fullName>
    </submittedName>
</protein>
<reference evidence="1" key="1">
    <citation type="journal article" date="2025" name="Int. J. Syst. Evol. Microbiol.">
        <title>Inconstantimicrobium mannanitabidum sp. nov., a novel member of the family Clostridiaceae isolated from anoxic soil under the treatment of reductive soil disinfestation.</title>
        <authorList>
            <person name="Ueki A."/>
            <person name="Tonouchi A."/>
            <person name="Honma S."/>
            <person name="Kaku N."/>
            <person name="Ueki K."/>
        </authorList>
    </citation>
    <scope>NUCLEOTIDE SEQUENCE</scope>
    <source>
        <strain evidence="1">TW13</strain>
    </source>
</reference>